<gene>
    <name evidence="8" type="ORF">P174DRAFT_515702</name>
</gene>
<dbReference type="RefSeq" id="XP_024678234.1">
    <property type="nucleotide sequence ID" value="XM_024832212.1"/>
</dbReference>
<dbReference type="SMART" id="SM00906">
    <property type="entry name" value="Fungal_trans"/>
    <property type="match status" value="1"/>
</dbReference>
<dbReference type="InterPro" id="IPR050815">
    <property type="entry name" value="TF_fung"/>
</dbReference>
<protein>
    <submittedName>
        <fullName evidence="8">Fungal-specific transcription factor domain protein</fullName>
    </submittedName>
</protein>
<dbReference type="SMART" id="SM00066">
    <property type="entry name" value="GAL4"/>
    <property type="match status" value="1"/>
</dbReference>
<dbReference type="GO" id="GO:0006351">
    <property type="term" value="P:DNA-templated transcription"/>
    <property type="evidence" value="ECO:0007669"/>
    <property type="project" value="InterPro"/>
</dbReference>
<keyword evidence="9" id="KW-1185">Reference proteome</keyword>
<keyword evidence="5" id="KW-0804">Transcription</keyword>
<dbReference type="PROSITE" id="PS00463">
    <property type="entry name" value="ZN2_CY6_FUNGAL_1"/>
    <property type="match status" value="1"/>
</dbReference>
<dbReference type="OrthoDB" id="270167at2759"/>
<dbReference type="SUPFAM" id="SSF57701">
    <property type="entry name" value="Zn2/Cys6 DNA-binding domain"/>
    <property type="match status" value="1"/>
</dbReference>
<proteinExistence type="predicted"/>
<dbReference type="AlphaFoldDB" id="A0A2I1BW82"/>
<dbReference type="CDD" id="cd12148">
    <property type="entry name" value="fungal_TF_MHR"/>
    <property type="match status" value="1"/>
</dbReference>
<dbReference type="STRING" id="1392255.A0A2I1BW82"/>
<dbReference type="InterPro" id="IPR007219">
    <property type="entry name" value="XnlR_reg_dom"/>
</dbReference>
<dbReference type="EMBL" id="MSZS01000009">
    <property type="protein sequence ID" value="PKX89639.1"/>
    <property type="molecule type" value="Genomic_DNA"/>
</dbReference>
<evidence type="ECO:0000313" key="8">
    <source>
        <dbReference type="EMBL" id="PKX89639.1"/>
    </source>
</evidence>
<dbReference type="Pfam" id="PF00172">
    <property type="entry name" value="Zn_clus"/>
    <property type="match status" value="1"/>
</dbReference>
<comment type="caution">
    <text evidence="8">The sequence shown here is derived from an EMBL/GenBank/DDBJ whole genome shotgun (WGS) entry which is preliminary data.</text>
</comment>
<reference evidence="9" key="1">
    <citation type="journal article" date="2018" name="Proc. Natl. Acad. Sci. U.S.A.">
        <title>Linking secondary metabolites to gene clusters through genome sequencing of six diverse Aspergillus species.</title>
        <authorList>
            <person name="Kaerboelling I."/>
            <person name="Vesth T.C."/>
            <person name="Frisvad J.C."/>
            <person name="Nybo J.L."/>
            <person name="Theobald S."/>
            <person name="Kuo A."/>
            <person name="Bowyer P."/>
            <person name="Matsuda Y."/>
            <person name="Mondo S."/>
            <person name="Lyhne E.K."/>
            <person name="Kogle M.E."/>
            <person name="Clum A."/>
            <person name="Lipzen A."/>
            <person name="Salamov A."/>
            <person name="Ngan C.Y."/>
            <person name="Daum C."/>
            <person name="Chiniquy J."/>
            <person name="Barry K."/>
            <person name="LaButti K."/>
            <person name="Haridas S."/>
            <person name="Simmons B.A."/>
            <person name="Magnuson J.K."/>
            <person name="Mortensen U.H."/>
            <person name="Larsen T.O."/>
            <person name="Grigoriev I.V."/>
            <person name="Baker S.E."/>
            <person name="Andersen M.R."/>
        </authorList>
    </citation>
    <scope>NUCLEOTIDE SEQUENCE [LARGE SCALE GENOMIC DNA]</scope>
    <source>
        <strain evidence="9">IBT 16806</strain>
    </source>
</reference>
<dbReference type="InterPro" id="IPR036864">
    <property type="entry name" value="Zn2-C6_fun-type_DNA-bd_sf"/>
</dbReference>
<dbReference type="GO" id="GO:0000981">
    <property type="term" value="F:DNA-binding transcription factor activity, RNA polymerase II-specific"/>
    <property type="evidence" value="ECO:0007669"/>
    <property type="project" value="InterPro"/>
</dbReference>
<evidence type="ECO:0000256" key="6">
    <source>
        <dbReference type="ARBA" id="ARBA00023242"/>
    </source>
</evidence>
<evidence type="ECO:0000256" key="2">
    <source>
        <dbReference type="ARBA" id="ARBA00022723"/>
    </source>
</evidence>
<keyword evidence="3" id="KW-0805">Transcription regulation</keyword>
<dbReference type="VEuPathDB" id="FungiDB:P174DRAFT_515702"/>
<dbReference type="OMA" id="ERQRVWW"/>
<dbReference type="GO" id="GO:0005634">
    <property type="term" value="C:nucleus"/>
    <property type="evidence" value="ECO:0007669"/>
    <property type="project" value="UniProtKB-SubCell"/>
</dbReference>
<dbReference type="PANTHER" id="PTHR47338">
    <property type="entry name" value="ZN(II)2CYS6 TRANSCRIPTION FACTOR (EUROFUNG)-RELATED"/>
    <property type="match status" value="1"/>
</dbReference>
<dbReference type="GeneID" id="36539548"/>
<dbReference type="CDD" id="cd00067">
    <property type="entry name" value="GAL4"/>
    <property type="match status" value="1"/>
</dbReference>
<dbReference type="Proteomes" id="UP000234474">
    <property type="component" value="Unassembled WGS sequence"/>
</dbReference>
<name>A0A2I1BW82_ASPN1</name>
<dbReference type="Gene3D" id="4.10.240.10">
    <property type="entry name" value="Zn(2)-C6 fungal-type DNA-binding domain"/>
    <property type="match status" value="1"/>
</dbReference>
<evidence type="ECO:0000259" key="7">
    <source>
        <dbReference type="PROSITE" id="PS50048"/>
    </source>
</evidence>
<evidence type="ECO:0000313" key="9">
    <source>
        <dbReference type="Proteomes" id="UP000234474"/>
    </source>
</evidence>
<evidence type="ECO:0000256" key="1">
    <source>
        <dbReference type="ARBA" id="ARBA00004123"/>
    </source>
</evidence>
<dbReference type="Pfam" id="PF04082">
    <property type="entry name" value="Fungal_trans"/>
    <property type="match status" value="1"/>
</dbReference>
<dbReference type="GO" id="GO:0008270">
    <property type="term" value="F:zinc ion binding"/>
    <property type="evidence" value="ECO:0007669"/>
    <property type="project" value="InterPro"/>
</dbReference>
<keyword evidence="2" id="KW-0479">Metal-binding</keyword>
<dbReference type="PANTHER" id="PTHR47338:SF20">
    <property type="entry name" value="ZN(II)2CYS6 TRANSCRIPTION FACTOR (EUROFUNG)"/>
    <property type="match status" value="1"/>
</dbReference>
<keyword evidence="6" id="KW-0539">Nucleus</keyword>
<dbReference type="GO" id="GO:0003677">
    <property type="term" value="F:DNA binding"/>
    <property type="evidence" value="ECO:0007669"/>
    <property type="project" value="UniProtKB-KW"/>
</dbReference>
<evidence type="ECO:0000256" key="5">
    <source>
        <dbReference type="ARBA" id="ARBA00023163"/>
    </source>
</evidence>
<accession>A0A2I1BW82</accession>
<evidence type="ECO:0000256" key="4">
    <source>
        <dbReference type="ARBA" id="ARBA00023125"/>
    </source>
</evidence>
<feature type="domain" description="Zn(2)-C6 fungal-type" evidence="7">
    <location>
        <begin position="15"/>
        <end position="45"/>
    </location>
</feature>
<sequence>MEDENSVGYGGAPHACASCKKNKRRCDKNLPSCSLCLKTGRFCNYLGSPPPSHIDEISNLQRRVRELEEHILHRSTETPCTVPIAGRLSCQNSSLAHLPQSLLHVQASYLDSDILSAWNPPAQSIHEPAPEEIVKVLGSRSDIDLIKARYFQSVHVWMPIISKIRLDRLTDRSLGTIRADIALLYLCMKLVQEVPPPQQEGQSELYIIAKQFLNDLHMKGPLTLRIVQAGLLLSIYELGHAIFPSAFMTIGHCARGGIAMGLHNRLAPQLAGKPRSWADWEERLRVWWMIVILDRYVTVGADYRPLCTEDPNKDTLLPADDSAWDNGEMVPPERVSLSSEQGTVSPFARLAQAANLLGRVIRHCSETKLELHFVLDNFETLDQTILSLTELLAAEQSAESMETCIAATICFSALFKLYNHHSCDLFYEDSSSFQVNASAAPRVRQCMQRSLDMIRETCLRVLSFVQEFRPRLTHPTMERVSPLMLHSIYNCATSLSWLFVETNNSQYLTGRRICEDTLRSLGLRWKAAGTYLELLRIADMAENESG</sequence>
<evidence type="ECO:0000256" key="3">
    <source>
        <dbReference type="ARBA" id="ARBA00023015"/>
    </source>
</evidence>
<dbReference type="PROSITE" id="PS50048">
    <property type="entry name" value="ZN2_CY6_FUNGAL_2"/>
    <property type="match status" value="1"/>
</dbReference>
<organism evidence="8 9">
    <name type="scientific">Aspergillus novofumigatus (strain IBT 16806)</name>
    <dbReference type="NCBI Taxonomy" id="1392255"/>
    <lineage>
        <taxon>Eukaryota</taxon>
        <taxon>Fungi</taxon>
        <taxon>Dikarya</taxon>
        <taxon>Ascomycota</taxon>
        <taxon>Pezizomycotina</taxon>
        <taxon>Eurotiomycetes</taxon>
        <taxon>Eurotiomycetidae</taxon>
        <taxon>Eurotiales</taxon>
        <taxon>Aspergillaceae</taxon>
        <taxon>Aspergillus</taxon>
        <taxon>Aspergillus subgen. Fumigati</taxon>
    </lineage>
</organism>
<dbReference type="InterPro" id="IPR001138">
    <property type="entry name" value="Zn2Cys6_DnaBD"/>
</dbReference>
<comment type="subcellular location">
    <subcellularLocation>
        <location evidence="1">Nucleus</location>
    </subcellularLocation>
</comment>
<keyword evidence="4" id="KW-0238">DNA-binding</keyword>